<evidence type="ECO:0000313" key="2">
    <source>
        <dbReference type="Proteomes" id="UP000199435"/>
    </source>
</evidence>
<organism evidence="1 2">
    <name type="scientific">Rhizobium miluonense</name>
    <dbReference type="NCBI Taxonomy" id="411945"/>
    <lineage>
        <taxon>Bacteria</taxon>
        <taxon>Pseudomonadati</taxon>
        <taxon>Pseudomonadota</taxon>
        <taxon>Alphaproteobacteria</taxon>
        <taxon>Hyphomicrobiales</taxon>
        <taxon>Rhizobiaceae</taxon>
        <taxon>Rhizobium/Agrobacterium group</taxon>
        <taxon>Rhizobium</taxon>
    </lineage>
</organism>
<dbReference type="STRING" id="411945.GA0061102_104730"/>
<keyword evidence="2" id="KW-1185">Reference proteome</keyword>
<accession>A0A1C3WZJ0</accession>
<gene>
    <name evidence="1" type="ORF">GA0061102_104730</name>
</gene>
<sequence>MQIFYCQALDGIFLLKRPTSVVFRMWVAAAAVAAPQLAFGRQTISVTVSFFGTIPRL</sequence>
<dbReference type="EMBL" id="FMAH01000047">
    <property type="protein sequence ID" value="SCB45134.1"/>
    <property type="molecule type" value="Genomic_DNA"/>
</dbReference>
<dbReference type="AlphaFoldDB" id="A0A1C3WZJ0"/>
<name>A0A1C3WZJ0_9HYPH</name>
<reference evidence="2" key="1">
    <citation type="submission" date="2016-08" db="EMBL/GenBank/DDBJ databases">
        <authorList>
            <person name="Varghese N."/>
            <person name="Submissions Spin"/>
        </authorList>
    </citation>
    <scope>NUCLEOTIDE SEQUENCE [LARGE SCALE GENOMIC DNA]</scope>
    <source>
        <strain evidence="2">HAMBI 2971</strain>
    </source>
</reference>
<evidence type="ECO:0000313" key="1">
    <source>
        <dbReference type="EMBL" id="SCB45134.1"/>
    </source>
</evidence>
<dbReference type="Proteomes" id="UP000199435">
    <property type="component" value="Unassembled WGS sequence"/>
</dbReference>
<protein>
    <submittedName>
        <fullName evidence="1">Uncharacterized protein</fullName>
    </submittedName>
</protein>
<proteinExistence type="predicted"/>